<dbReference type="InterPro" id="IPR006869">
    <property type="entry name" value="DUF547"/>
</dbReference>
<dbReference type="PANTHER" id="PTHR46361">
    <property type="entry name" value="ELECTRON CARRIER/ PROTEIN DISULFIDE OXIDOREDUCTASE"/>
    <property type="match status" value="1"/>
</dbReference>
<feature type="domain" description="DUF547" evidence="2">
    <location>
        <begin position="90"/>
        <end position="197"/>
    </location>
</feature>
<evidence type="ECO:0000256" key="1">
    <source>
        <dbReference type="SAM" id="SignalP"/>
    </source>
</evidence>
<organism evidence="3 4">
    <name type="scientific">Acaryochloris marina (strain MBIC 11017)</name>
    <dbReference type="NCBI Taxonomy" id="329726"/>
    <lineage>
        <taxon>Bacteria</taxon>
        <taxon>Bacillati</taxon>
        <taxon>Cyanobacteriota</taxon>
        <taxon>Cyanophyceae</taxon>
        <taxon>Acaryochloridales</taxon>
        <taxon>Acaryochloridaceae</taxon>
        <taxon>Acaryochloris</taxon>
    </lineage>
</organism>
<name>B0C8I0_ACAM1</name>
<keyword evidence="1" id="KW-0732">Signal</keyword>
<feature type="signal peptide" evidence="1">
    <location>
        <begin position="1"/>
        <end position="21"/>
    </location>
</feature>
<gene>
    <name evidence="3" type="ordered locus">AM1_5173</name>
</gene>
<accession>B0C8I0</accession>
<dbReference type="HOGENOM" id="CLU_054137_1_2_3"/>
<dbReference type="Pfam" id="PF04784">
    <property type="entry name" value="DUF547"/>
    <property type="match status" value="1"/>
</dbReference>
<evidence type="ECO:0000259" key="2">
    <source>
        <dbReference type="Pfam" id="PF04784"/>
    </source>
</evidence>
<dbReference type="RefSeq" id="WP_012165397.1">
    <property type="nucleotide sequence ID" value="NC_009925.1"/>
</dbReference>
<evidence type="ECO:0000313" key="3">
    <source>
        <dbReference type="EMBL" id="ABW30135.1"/>
    </source>
</evidence>
<dbReference type="KEGG" id="amr:AM1_5173"/>
<dbReference type="AlphaFoldDB" id="B0C8I0"/>
<reference evidence="3 4" key="1">
    <citation type="journal article" date="2008" name="Proc. Natl. Acad. Sci. U.S.A.">
        <title>Niche adaptation and genome expansion in the chlorophyll d-producing cyanobacterium Acaryochloris marina.</title>
        <authorList>
            <person name="Swingley W.D."/>
            <person name="Chen M."/>
            <person name="Cheung P.C."/>
            <person name="Conrad A.L."/>
            <person name="Dejesa L.C."/>
            <person name="Hao J."/>
            <person name="Honchak B.M."/>
            <person name="Karbach L.E."/>
            <person name="Kurdoglu A."/>
            <person name="Lahiri S."/>
            <person name="Mastrian S.D."/>
            <person name="Miyashita H."/>
            <person name="Page L."/>
            <person name="Ramakrishna P."/>
            <person name="Satoh S."/>
            <person name="Sattley W.M."/>
            <person name="Shimada Y."/>
            <person name="Taylor H.L."/>
            <person name="Tomo T."/>
            <person name="Tsuchiya T."/>
            <person name="Wang Z.T."/>
            <person name="Raymond J."/>
            <person name="Mimuro M."/>
            <person name="Blankenship R.E."/>
            <person name="Touchman J.W."/>
        </authorList>
    </citation>
    <scope>NUCLEOTIDE SEQUENCE [LARGE SCALE GENOMIC DNA]</scope>
    <source>
        <strain evidence="4">MBIC 11017</strain>
    </source>
</reference>
<dbReference type="STRING" id="329726.AM1_5173"/>
<evidence type="ECO:0000313" key="4">
    <source>
        <dbReference type="Proteomes" id="UP000000268"/>
    </source>
</evidence>
<dbReference type="eggNOG" id="COG0398">
    <property type="taxonomic scope" value="Bacteria"/>
</dbReference>
<proteinExistence type="predicted"/>
<feature type="chain" id="PRO_5002748527" description="DUF547 domain-containing protein" evidence="1">
    <location>
        <begin position="22"/>
        <end position="280"/>
    </location>
</feature>
<dbReference type="PANTHER" id="PTHR46361:SF3">
    <property type="entry name" value="ELECTRON CARRIER_ PROTEIN DISULFIDE OXIDOREDUCTASE"/>
    <property type="match status" value="1"/>
</dbReference>
<dbReference type="Proteomes" id="UP000000268">
    <property type="component" value="Chromosome"/>
</dbReference>
<dbReference type="PROSITE" id="PS51257">
    <property type="entry name" value="PROKAR_LIPOPROTEIN"/>
    <property type="match status" value="1"/>
</dbReference>
<keyword evidence="4" id="KW-1185">Reference proteome</keyword>
<sequence>MKKIKPFSILLPGVLLLGSCANLPFIGAEDIPVQAAIDANKPFSNDEYAKLLAQYVTDDGWVNYEALQENRGELDRYYAQLAAVTPDTYKGWDENQQLAYLMNAYNALTLLAIIEQEPLKASIRDIPGVWSSKKFQLAGESKTLNNIEHDIIRPTFNEPRIHAALVCAAKSCPPLRNEPFTAENVDAQLEDQTKRWLARPDSGFRIDRQENKVYLSKIFDWYGDDWKPDFAVKDQFGGDDKQKAVLNFISNYVSAEDKAYLKAGKYQVSYLGYDWSLNKQ</sequence>
<protein>
    <recommendedName>
        <fullName evidence="2">DUF547 domain-containing protein</fullName>
    </recommendedName>
</protein>
<dbReference type="EMBL" id="CP000828">
    <property type="protein sequence ID" value="ABW30135.1"/>
    <property type="molecule type" value="Genomic_DNA"/>
</dbReference>
<dbReference type="OrthoDB" id="526867at2"/>